<dbReference type="Pfam" id="PF05088">
    <property type="entry name" value="Bac_GDH_CD"/>
    <property type="match status" value="1"/>
</dbReference>
<organism evidence="6">
    <name type="scientific">freshwater metagenome</name>
    <dbReference type="NCBI Taxonomy" id="449393"/>
    <lineage>
        <taxon>unclassified sequences</taxon>
        <taxon>metagenomes</taxon>
        <taxon>ecological metagenomes</taxon>
    </lineage>
</organism>
<dbReference type="PIRSF" id="PIRSF036761">
    <property type="entry name" value="GDH_Mll4104"/>
    <property type="match status" value="1"/>
</dbReference>
<evidence type="ECO:0000313" key="6">
    <source>
        <dbReference type="EMBL" id="CAB4903221.1"/>
    </source>
</evidence>
<dbReference type="InterPro" id="IPR049059">
    <property type="entry name" value="NAD_Glu_DH_HM1"/>
</dbReference>
<dbReference type="Pfam" id="PF21074">
    <property type="entry name" value="GDH_C"/>
    <property type="match status" value="1"/>
</dbReference>
<evidence type="ECO:0000259" key="4">
    <source>
        <dbReference type="Pfam" id="PF21076"/>
    </source>
</evidence>
<dbReference type="InterPro" id="IPR049056">
    <property type="entry name" value="NAD_Glu_DH_HM3"/>
</dbReference>
<dbReference type="Pfam" id="PF21077">
    <property type="entry name" value="GDH_ACT3"/>
    <property type="match status" value="1"/>
</dbReference>
<dbReference type="Pfam" id="PF21075">
    <property type="entry name" value="GDH_ACT1"/>
    <property type="match status" value="1"/>
</dbReference>
<dbReference type="GO" id="GO:0004352">
    <property type="term" value="F:glutamate dehydrogenase (NAD+) activity"/>
    <property type="evidence" value="ECO:0007669"/>
    <property type="project" value="InterPro"/>
</dbReference>
<dbReference type="InterPro" id="IPR049062">
    <property type="entry name" value="NAD_Glu_DH_ACT2"/>
</dbReference>
<dbReference type="SUPFAM" id="SSF51735">
    <property type="entry name" value="NAD(P)-binding Rossmann-fold domains"/>
    <property type="match status" value="1"/>
</dbReference>
<dbReference type="EMBL" id="CAFBMC010000058">
    <property type="protein sequence ID" value="CAB4903221.1"/>
    <property type="molecule type" value="Genomic_DNA"/>
</dbReference>
<dbReference type="InterPro" id="IPR036291">
    <property type="entry name" value="NAD(P)-bd_dom_sf"/>
</dbReference>
<name>A0A6J7G5A1_9ZZZZ</name>
<feature type="domain" description="NAD-glutamate dehydrogenase catalytic" evidence="1">
    <location>
        <begin position="712"/>
        <end position="1208"/>
    </location>
</feature>
<feature type="domain" description="NAD-glutamate dehydrogenase N-terminal ACT1" evidence="3">
    <location>
        <begin position="24"/>
        <end position="150"/>
    </location>
</feature>
<accession>A0A6J7G5A1</accession>
<dbReference type="GO" id="GO:0004069">
    <property type="term" value="F:L-aspartate:2-oxoglutarate aminotransferase activity"/>
    <property type="evidence" value="ECO:0007669"/>
    <property type="project" value="InterPro"/>
</dbReference>
<evidence type="ECO:0000259" key="5">
    <source>
        <dbReference type="Pfam" id="PF21077"/>
    </source>
</evidence>
<dbReference type="PANTHER" id="PTHR43403:SF1">
    <property type="entry name" value="NAD-SPECIFIC GLUTAMATE DEHYDROGENASE"/>
    <property type="match status" value="1"/>
</dbReference>
<dbReference type="SUPFAM" id="SSF53223">
    <property type="entry name" value="Aminoacid dehydrogenase-like, N-terminal domain"/>
    <property type="match status" value="1"/>
</dbReference>
<proteinExistence type="predicted"/>
<dbReference type="InterPro" id="IPR007780">
    <property type="entry name" value="NAD_Glu_DH_bac"/>
</dbReference>
<dbReference type="Gene3D" id="3.40.50.720">
    <property type="entry name" value="NAD(P)-binding Rossmann-like Domain"/>
    <property type="match status" value="1"/>
</dbReference>
<dbReference type="Pfam" id="PF21078">
    <property type="entry name" value="GDH_HM3"/>
    <property type="match status" value="1"/>
</dbReference>
<evidence type="ECO:0000259" key="2">
    <source>
        <dbReference type="Pfam" id="PF21074"/>
    </source>
</evidence>
<dbReference type="InterPro" id="IPR046346">
    <property type="entry name" value="Aminoacid_DH-like_N_sf"/>
</dbReference>
<feature type="domain" description="NAD-specific glutamate dehydrogenase C-terminal" evidence="2">
    <location>
        <begin position="1253"/>
        <end position="1588"/>
    </location>
</feature>
<dbReference type="InterPro" id="IPR024727">
    <property type="entry name" value="NAD_Glu_DH_N_ACT1"/>
</dbReference>
<protein>
    <submittedName>
        <fullName evidence="6">Unannotated protein</fullName>
    </submittedName>
</protein>
<feature type="domain" description="NAD-glutamate dehydrogenase ACT2" evidence="4">
    <location>
        <begin position="393"/>
        <end position="483"/>
    </location>
</feature>
<gene>
    <name evidence="6" type="ORF">UFOPK3495_01089</name>
</gene>
<dbReference type="GO" id="GO:0006538">
    <property type="term" value="P:L-glutamate catabolic process"/>
    <property type="evidence" value="ECO:0007669"/>
    <property type="project" value="InterPro"/>
</dbReference>
<evidence type="ECO:0000259" key="3">
    <source>
        <dbReference type="Pfam" id="PF21075"/>
    </source>
</evidence>
<dbReference type="InterPro" id="IPR048381">
    <property type="entry name" value="GDH_C"/>
</dbReference>
<dbReference type="Pfam" id="PF21073">
    <property type="entry name" value="GDH_HM1"/>
    <property type="match status" value="1"/>
</dbReference>
<reference evidence="6" key="1">
    <citation type="submission" date="2020-05" db="EMBL/GenBank/DDBJ databases">
        <authorList>
            <person name="Chiriac C."/>
            <person name="Salcher M."/>
            <person name="Ghai R."/>
            <person name="Kavagutti S V."/>
        </authorList>
    </citation>
    <scope>NUCLEOTIDE SEQUENCE</scope>
</reference>
<dbReference type="InterPro" id="IPR028971">
    <property type="entry name" value="NAD-GDH_cat"/>
</dbReference>
<evidence type="ECO:0000259" key="1">
    <source>
        <dbReference type="Pfam" id="PF05088"/>
    </source>
</evidence>
<dbReference type="Pfam" id="PF21076">
    <property type="entry name" value="GDH_ACT2"/>
    <property type="match status" value="1"/>
</dbReference>
<dbReference type="PANTHER" id="PTHR43403">
    <property type="entry name" value="NAD-SPECIFIC GLUTAMATE DEHYDROGENASE"/>
    <property type="match status" value="1"/>
</dbReference>
<dbReference type="InterPro" id="IPR049064">
    <property type="entry name" value="NAD_Glu_DH_ACT3"/>
</dbReference>
<feature type="domain" description="NAD-glutamate dehydrogenase ACT3" evidence="5">
    <location>
        <begin position="550"/>
        <end position="606"/>
    </location>
</feature>
<sequence length="1597" mass="175530">MIEVVNAALEALGTEVDDSQRVLVTRALKHLNWDDLSGFTPQTLVQHLDHLRAVGEMRPENRTNVNVRDLGNAEFTVSTIVSDDMTYLVDSVVGGLRKEEKSPILILHPQLWVRRDSSGTLVEILNIDVDEPGPIDACVESWIVVELERDFVHEDNTRTANHLRQIVHDVHCAHEDELQMKEKAAELARTITNTASSIWDLDDATESAALLRWLADDHFLFLGYQEYALTQVAEQVSLTPVEGSALGILRHDRDGSDSAPMQLSNLASARVHDGVPLVITKANSRSTVHRTSYLDYIGVRVTSEAGKVTGERRFLGLYIGGAFTDSVTSIPVLRMRFAKMLQAMDVIPGSHSERDLSQFMELIPRDEFFAMQTDQLIDLGISVIHLSEQQKVKTFFRLDEFGRYVSAYIFVPRENYTTSVRLRIEELIREFFGATSVDFSVLVGEGSHARLHFIAHLRAGSTETLSNTIELIDLIEVVTRTWKGEFTQIALHQVGRVEVATFLHQFIDAFPESYRGAVSAEIGVADAMSIMALESQDIAIEVKRFPDSNLAEIRLIRVGDPISLSQVLPLLQNFGVRVLNEYPFEVHRKGFGSAWVLQFGIELPDAKLPGVDSLNERLAKALRAAWFGEVESDSFNGLVVTAGLTAQQVAVVRAYAKYMRQIGSAFGQDYIQQVVLSYPEVSTLLVELFASQFDPSVAVDREVARGSKIQAIDLALDAVPVLDHDRILRTLYSLILATLRTSVYLPAGEVIPRAFAFKLDSRAISEMPLPKPLVEIWVYSPRVEGVHLRFGRVARGGLRWSDRREDFRTEILGLVKAQEVKNAVIVPVGAKGGFVPASLPDPIVDRDGWLQGGTAAYQEFVSALLDLTDNLRDGQVIALENMLRRDGDDPYLVVAADKGTASFSDIANAISVSRGFWLGDAFASGGSVGYDHKAMGITARGAWISVERHFRELGIDTQVDPFTVVGVGDMSGDVFGNGMLLSDQIKLVAAFDHRDIFIDPNPDPTTSLQERRRIFELPRSSWADFDSSLISVGGGVFSRSAKSIQLSEQACQALGIENGPRALAPNEVIRAILRAPVDLLWNAGIGTYVKAVSESNLDVGDKASDATRINGGELRCKVVGEGGNLGFTQRGRIEAALTGVLLNTDAIDNSAGVDTSDHEVNLKILLDVLVRSGQLSEHERNEVLSSITGQVAVAVLADNYGQNVVLANAKAAAVTLLPVHQRMIRDLEHKGVLERSIEFLPTDEEIDHRRQQGRGLTSPELAVLLAYAKISLAAELNNANLGKDPWYQSALFSYFPHEVVEQFRDGVLNHYLRNQIISTVVCNEVINAGGISFVFRAVEETGASATEVVHAAVAVLEVFDLPRLMHAIDDLDGQVPTTAQNALHLQLRRILDRATRWILTSCSGHLVPQELVDAYRPIIRSYAAQLRTHLPEGLADDVRIRSTQLIEAGAPRELALEVSSLLEVFSLLDIADLAKRTGIDPGRIIPLYLAVTEEFGIDPLLTAISSLPRTDRWAVLARQALRADLYSATASLTEAVLAMDQGSAALTMASWEGHHATSAMRARATLLEIAAVEHPDLATISVALRVLRTLIAQTSAR</sequence>